<name>A6F0M2_9GAMM</name>
<protein>
    <submittedName>
        <fullName evidence="2">Uncharacterized protein</fullName>
    </submittedName>
</protein>
<dbReference type="RefSeq" id="WP_007153818.1">
    <property type="nucleotide sequence ID" value="NZ_ABCP01000013.1"/>
</dbReference>
<keyword evidence="1" id="KW-0175">Coiled coil</keyword>
<accession>A6F0M2</accession>
<proteinExistence type="predicted"/>
<gene>
    <name evidence="2" type="ORF">MDG893_20724</name>
</gene>
<dbReference type="eggNOG" id="COG3646">
    <property type="taxonomic scope" value="Bacteria"/>
</dbReference>
<organism evidence="2 3">
    <name type="scientific">Marinobacter algicola DG893</name>
    <dbReference type="NCBI Taxonomy" id="443152"/>
    <lineage>
        <taxon>Bacteria</taxon>
        <taxon>Pseudomonadati</taxon>
        <taxon>Pseudomonadota</taxon>
        <taxon>Gammaproteobacteria</taxon>
        <taxon>Pseudomonadales</taxon>
        <taxon>Marinobacteraceae</taxon>
        <taxon>Marinobacter</taxon>
    </lineage>
</organism>
<dbReference type="AlphaFoldDB" id="A6F0M2"/>
<dbReference type="InterPro" id="IPR014054">
    <property type="entry name" value="Phage_regulatory_Rha"/>
</dbReference>
<feature type="coiled-coil region" evidence="1">
    <location>
        <begin position="106"/>
        <end position="137"/>
    </location>
</feature>
<dbReference type="EMBL" id="ABCP01000013">
    <property type="protein sequence ID" value="EDM47783.1"/>
    <property type="molecule type" value="Genomic_DNA"/>
</dbReference>
<dbReference type="STRING" id="443152.MDG893_20724"/>
<dbReference type="Proteomes" id="UP000005856">
    <property type="component" value="Unassembled WGS sequence"/>
</dbReference>
<dbReference type="Pfam" id="PF09669">
    <property type="entry name" value="Phage_pRha"/>
    <property type="match status" value="1"/>
</dbReference>
<evidence type="ECO:0000313" key="3">
    <source>
        <dbReference type="Proteomes" id="UP000005856"/>
    </source>
</evidence>
<evidence type="ECO:0000256" key="1">
    <source>
        <dbReference type="SAM" id="Coils"/>
    </source>
</evidence>
<keyword evidence="3" id="KW-1185">Reference proteome</keyword>
<reference evidence="2 3" key="1">
    <citation type="submission" date="2007-06" db="EMBL/GenBank/DDBJ databases">
        <authorList>
            <person name="Green D."/>
            <person name="Ferriera S."/>
            <person name="Johnson J."/>
            <person name="Kravitz S."/>
            <person name="Beeson K."/>
            <person name="Sutton G."/>
            <person name="Rogers Y.-H."/>
            <person name="Friedman R."/>
            <person name="Frazier M."/>
            <person name="Venter J.C."/>
        </authorList>
    </citation>
    <scope>NUCLEOTIDE SEQUENCE [LARGE SCALE GENOMIC DNA]</scope>
    <source>
        <strain evidence="2 3">DG893</strain>
    </source>
</reference>
<evidence type="ECO:0000313" key="2">
    <source>
        <dbReference type="EMBL" id="EDM47783.1"/>
    </source>
</evidence>
<sequence>MTDLILSSNTAPVTMSSREIAELTGSRHDNVKRSAERLAADHILTSPLEGLDFEHRGNAYQEYRFNKRDSLVLVARLSPEFTAAVVDRWQELEAGSNRIPQTLSESLRLAAEMAEKNEQLALANQQQAAQIESLENLFVDGMTPTEFAKRLNGVNCQKVCQALSQRGWLYQDFTGGWRVASYARDRFLTERQSNVPRSSGQVMVRCTPVLLRKGAIHMHKLYLERQLPMKSSWDGQFTHDKSWQGAA</sequence>
<comment type="caution">
    <text evidence="2">The sequence shown here is derived from an EMBL/GenBank/DDBJ whole genome shotgun (WGS) entry which is preliminary data.</text>
</comment>